<dbReference type="eggNOG" id="ENOG502RQ6T">
    <property type="taxonomic scope" value="Eukaryota"/>
</dbReference>
<dbReference type="AlphaFoldDB" id="F2Q048"/>
<dbReference type="Proteomes" id="UP000009169">
    <property type="component" value="Unassembled WGS sequence"/>
</dbReference>
<dbReference type="EMBL" id="DS995761">
    <property type="protein sequence ID" value="EGE07516.1"/>
    <property type="molecule type" value="Genomic_DNA"/>
</dbReference>
<proteinExistence type="predicted"/>
<gene>
    <name evidence="1" type="ORF">TEQG_06429</name>
</gene>
<sequence length="189" mass="21789">MQCILWVKYILERTIDQHPKAFVYDLVKFRSQLGKWDAFVSGAFALNYFLNALQWTSQIDIHISAGDNYEGFLRYLQSTEKYYPYIVNLIVADDVPVCALLHGSYTTACLNTITWNKTFCLFPRLTLARRKMVLLKKMDDSFGKLLPIYERLGLSSGNILWPYKPPGRSSCDIVHPCHEEMLAARRVGP</sequence>
<dbReference type="HOGENOM" id="CLU_1435394_0_0_1"/>
<dbReference type="VEuPathDB" id="FungiDB:TEQG_06429"/>
<reference evidence="2" key="1">
    <citation type="journal article" date="2012" name="MBio">
        <title>Comparative genome analysis of Trichophyton rubrum and related dermatophytes reveals candidate genes involved in infection.</title>
        <authorList>
            <person name="Martinez D.A."/>
            <person name="Oliver B.G."/>
            <person name="Graeser Y."/>
            <person name="Goldberg J.M."/>
            <person name="Li W."/>
            <person name="Martinez-Rossi N.M."/>
            <person name="Monod M."/>
            <person name="Shelest E."/>
            <person name="Barton R.C."/>
            <person name="Birch E."/>
            <person name="Brakhage A.A."/>
            <person name="Chen Z."/>
            <person name="Gurr S.J."/>
            <person name="Heiman D."/>
            <person name="Heitman J."/>
            <person name="Kosti I."/>
            <person name="Rossi A."/>
            <person name="Saif S."/>
            <person name="Samalova M."/>
            <person name="Saunders C.W."/>
            <person name="Shea T."/>
            <person name="Summerbell R.C."/>
            <person name="Xu J."/>
            <person name="Young S."/>
            <person name="Zeng Q."/>
            <person name="Birren B.W."/>
            <person name="Cuomo C.A."/>
            <person name="White T.C."/>
        </authorList>
    </citation>
    <scope>NUCLEOTIDE SEQUENCE [LARGE SCALE GENOMIC DNA]</scope>
    <source>
        <strain evidence="2">ATCC MYA-4606 / CBS 127.97</strain>
    </source>
</reference>
<evidence type="ECO:0000313" key="2">
    <source>
        <dbReference type="Proteomes" id="UP000009169"/>
    </source>
</evidence>
<name>F2Q048_TRIEC</name>
<protein>
    <submittedName>
        <fullName evidence="1">Uncharacterized protein</fullName>
    </submittedName>
</protein>
<keyword evidence="2" id="KW-1185">Reference proteome</keyword>
<organism evidence="1 2">
    <name type="scientific">Trichophyton equinum (strain ATCC MYA-4606 / CBS 127.97)</name>
    <name type="common">Horse ringworm fungus</name>
    <dbReference type="NCBI Taxonomy" id="559882"/>
    <lineage>
        <taxon>Eukaryota</taxon>
        <taxon>Fungi</taxon>
        <taxon>Dikarya</taxon>
        <taxon>Ascomycota</taxon>
        <taxon>Pezizomycotina</taxon>
        <taxon>Eurotiomycetes</taxon>
        <taxon>Eurotiomycetidae</taxon>
        <taxon>Onygenales</taxon>
        <taxon>Arthrodermataceae</taxon>
        <taxon>Trichophyton</taxon>
    </lineage>
</organism>
<accession>F2Q048</accession>
<evidence type="ECO:0000313" key="1">
    <source>
        <dbReference type="EMBL" id="EGE07516.1"/>
    </source>
</evidence>